<keyword evidence="8 9" id="KW-0012">Acyltransferase</keyword>
<evidence type="ECO:0000256" key="7">
    <source>
        <dbReference type="ARBA" id="ARBA00023160"/>
    </source>
</evidence>
<sequence>MSSFSIMATAKAVPEKIVTNDDLAQIMDTSDEWISRRTGIKERRIAVSETTTSLCAKVASQLLEKADVDANDIDFIIVGTMSSDYQTPSTASAVQGIIGAKNAIAFDINAACSGFVFGTYTLASLLNSKPNAKGIVIGGEQLSKLINWQDRTTAVLFGDGAGGMLVSNQGDGEILSTNLKNFGDKGEALLAGHMTGDEQFGETKDHTDHYFHMDGRGVFNFATKNVPVSIKEAAEDANIDLSDIKYFVLHQANARIIKSVARKVGVNADKFPININHYGNTAAASEPILLSEMVENGLITRGDIIALSGFGGGLTTGTIILRY</sequence>
<evidence type="ECO:0000256" key="3">
    <source>
        <dbReference type="ARBA" id="ARBA00022516"/>
    </source>
</evidence>
<feature type="active site" evidence="9">
    <location>
        <position position="250"/>
    </location>
</feature>
<dbReference type="Gene3D" id="3.40.47.10">
    <property type="match status" value="1"/>
</dbReference>
<dbReference type="HAMAP" id="MF_01815">
    <property type="entry name" value="FabH"/>
    <property type="match status" value="1"/>
</dbReference>
<keyword evidence="9" id="KW-0511">Multifunctional enzyme</keyword>
<keyword evidence="13" id="KW-1185">Reference proteome</keyword>
<dbReference type="Pfam" id="PF08541">
    <property type="entry name" value="ACP_syn_III_C"/>
    <property type="match status" value="1"/>
</dbReference>
<comment type="similarity">
    <text evidence="1 9">Belongs to the thiolase-like superfamily. FabH family.</text>
</comment>
<dbReference type="SUPFAM" id="SSF53901">
    <property type="entry name" value="Thiolase-like"/>
    <property type="match status" value="1"/>
</dbReference>
<feature type="domain" description="Beta-ketoacyl-[acyl-carrier-protein] synthase III N-terminal" evidence="11">
    <location>
        <begin position="106"/>
        <end position="181"/>
    </location>
</feature>
<evidence type="ECO:0000256" key="5">
    <source>
        <dbReference type="ARBA" id="ARBA00022832"/>
    </source>
</evidence>
<dbReference type="NCBIfam" id="NF006829">
    <property type="entry name" value="PRK09352.1"/>
    <property type="match status" value="1"/>
</dbReference>
<dbReference type="GO" id="GO:0006633">
    <property type="term" value="P:fatty acid biosynthetic process"/>
    <property type="evidence" value="ECO:0007669"/>
    <property type="project" value="UniProtKB-UniRule"/>
</dbReference>
<dbReference type="CDD" id="cd00830">
    <property type="entry name" value="KAS_III"/>
    <property type="match status" value="1"/>
</dbReference>
<evidence type="ECO:0000256" key="6">
    <source>
        <dbReference type="ARBA" id="ARBA00023098"/>
    </source>
</evidence>
<dbReference type="RefSeq" id="WP_120783982.1">
    <property type="nucleotide sequence ID" value="NZ_CP032626.1"/>
</dbReference>
<dbReference type="InterPro" id="IPR016039">
    <property type="entry name" value="Thiolase-like"/>
</dbReference>
<dbReference type="KEGG" id="abom:D7I45_01230"/>
<dbReference type="GO" id="GO:0044550">
    <property type="term" value="P:secondary metabolite biosynthetic process"/>
    <property type="evidence" value="ECO:0007669"/>
    <property type="project" value="TreeGrafter"/>
</dbReference>
<dbReference type="NCBIfam" id="TIGR00747">
    <property type="entry name" value="fabH"/>
    <property type="match status" value="1"/>
</dbReference>
<dbReference type="GO" id="GO:0005737">
    <property type="term" value="C:cytoplasm"/>
    <property type="evidence" value="ECO:0007669"/>
    <property type="project" value="UniProtKB-SubCell"/>
</dbReference>
<evidence type="ECO:0000256" key="9">
    <source>
        <dbReference type="HAMAP-Rule" id="MF_01815"/>
    </source>
</evidence>
<evidence type="ECO:0000313" key="13">
    <source>
        <dbReference type="Proteomes" id="UP000272003"/>
    </source>
</evidence>
<evidence type="ECO:0000313" key="12">
    <source>
        <dbReference type="EMBL" id="AYF92208.1"/>
    </source>
</evidence>
<dbReference type="Proteomes" id="UP000272003">
    <property type="component" value="Chromosome"/>
</dbReference>
<dbReference type="GO" id="GO:0004315">
    <property type="term" value="F:3-oxoacyl-[acyl-carrier-protein] synthase activity"/>
    <property type="evidence" value="ECO:0007669"/>
    <property type="project" value="InterPro"/>
</dbReference>
<keyword evidence="3 9" id="KW-0444">Lipid biosynthesis</keyword>
<evidence type="ECO:0000256" key="2">
    <source>
        <dbReference type="ARBA" id="ARBA00022490"/>
    </source>
</evidence>
<dbReference type="Pfam" id="PF08545">
    <property type="entry name" value="ACP_syn_III"/>
    <property type="match status" value="1"/>
</dbReference>
<feature type="domain" description="Beta-ketoacyl-[acyl-carrier-protein] synthase III C-terminal" evidence="10">
    <location>
        <begin position="235"/>
        <end position="323"/>
    </location>
</feature>
<dbReference type="EC" id="2.3.1.180" evidence="9"/>
<reference evidence="12 13" key="1">
    <citation type="submission" date="2018-09" db="EMBL/GenBank/DDBJ databases">
        <title>Genome sequencing of strain BHWM-4.</title>
        <authorList>
            <person name="Heo J."/>
            <person name="Kim S.-J."/>
            <person name="Kwon S.-W."/>
        </authorList>
    </citation>
    <scope>NUCLEOTIDE SEQUENCE [LARGE SCALE GENOMIC DNA]</scope>
    <source>
        <strain evidence="12 13">BHWM-4</strain>
    </source>
</reference>
<accession>A0A387ARF3</accession>
<comment type="subcellular location">
    <subcellularLocation>
        <location evidence="9">Cytoplasm</location>
    </subcellularLocation>
</comment>
<dbReference type="InterPro" id="IPR004655">
    <property type="entry name" value="FabH"/>
</dbReference>
<dbReference type="OrthoDB" id="9815506at2"/>
<keyword evidence="4 9" id="KW-0808">Transferase</keyword>
<evidence type="ECO:0000256" key="1">
    <source>
        <dbReference type="ARBA" id="ARBA00008642"/>
    </source>
</evidence>
<keyword evidence="5 9" id="KW-0276">Fatty acid metabolism</keyword>
<feature type="active site" evidence="9">
    <location>
        <position position="280"/>
    </location>
</feature>
<keyword evidence="2 9" id="KW-0963">Cytoplasm</keyword>
<comment type="pathway">
    <text evidence="9">Lipid metabolism; fatty acid biosynthesis.</text>
</comment>
<dbReference type="PANTHER" id="PTHR34069:SF2">
    <property type="entry name" value="BETA-KETOACYL-[ACYL-CARRIER-PROTEIN] SYNTHASE III"/>
    <property type="match status" value="1"/>
</dbReference>
<comment type="function">
    <text evidence="9">Catalyzes the condensation reaction of fatty acid synthesis by the addition to an acyl acceptor of two carbons from malonyl-ACP. Catalyzes the first condensation reaction which initiates fatty acid synthesis and may therefore play a role in governing the total rate of fatty acid production. Possesses both acetoacetyl-ACP synthase and acetyl transacylase activities. Its substrate specificity determines the biosynthesis of branched-chain and/or straight-chain of fatty acids.</text>
</comment>
<dbReference type="InterPro" id="IPR013751">
    <property type="entry name" value="ACP_syn_III_N"/>
</dbReference>
<feature type="active site" evidence="9">
    <location>
        <position position="112"/>
    </location>
</feature>
<comment type="subunit">
    <text evidence="9">Homodimer.</text>
</comment>
<dbReference type="PANTHER" id="PTHR34069">
    <property type="entry name" value="3-OXOACYL-[ACYL-CARRIER-PROTEIN] SYNTHASE 3"/>
    <property type="match status" value="1"/>
</dbReference>
<comment type="catalytic activity">
    <reaction evidence="9">
        <text>malonyl-[ACP] + acetyl-CoA + H(+) = 3-oxobutanoyl-[ACP] + CO2 + CoA</text>
        <dbReference type="Rhea" id="RHEA:12080"/>
        <dbReference type="Rhea" id="RHEA-COMP:9623"/>
        <dbReference type="Rhea" id="RHEA-COMP:9625"/>
        <dbReference type="ChEBI" id="CHEBI:15378"/>
        <dbReference type="ChEBI" id="CHEBI:16526"/>
        <dbReference type="ChEBI" id="CHEBI:57287"/>
        <dbReference type="ChEBI" id="CHEBI:57288"/>
        <dbReference type="ChEBI" id="CHEBI:78449"/>
        <dbReference type="ChEBI" id="CHEBI:78450"/>
        <dbReference type="EC" id="2.3.1.180"/>
    </reaction>
</comment>
<dbReference type="AlphaFoldDB" id="A0A387ARF3"/>
<dbReference type="GO" id="GO:0033818">
    <property type="term" value="F:beta-ketoacyl-acyl-carrier-protein synthase III activity"/>
    <property type="evidence" value="ECO:0007669"/>
    <property type="project" value="UniProtKB-UniRule"/>
</dbReference>
<evidence type="ECO:0000256" key="8">
    <source>
        <dbReference type="ARBA" id="ARBA00023315"/>
    </source>
</evidence>
<keyword evidence="7 9" id="KW-0275">Fatty acid biosynthesis</keyword>
<dbReference type="UniPathway" id="UPA00094"/>
<evidence type="ECO:0000259" key="11">
    <source>
        <dbReference type="Pfam" id="PF08545"/>
    </source>
</evidence>
<name>A0A387ARF3_9LACO</name>
<feature type="region of interest" description="ACP-binding" evidence="9">
    <location>
        <begin position="251"/>
        <end position="255"/>
    </location>
</feature>
<proteinExistence type="inferred from homology"/>
<evidence type="ECO:0000259" key="10">
    <source>
        <dbReference type="Pfam" id="PF08541"/>
    </source>
</evidence>
<keyword evidence="6 9" id="KW-0443">Lipid metabolism</keyword>
<organism evidence="12 13">
    <name type="scientific">Apilactobacillus bombintestini</name>
    <dbReference type="NCBI Taxonomy" id="2419772"/>
    <lineage>
        <taxon>Bacteria</taxon>
        <taxon>Bacillati</taxon>
        <taxon>Bacillota</taxon>
        <taxon>Bacilli</taxon>
        <taxon>Lactobacillales</taxon>
        <taxon>Lactobacillaceae</taxon>
        <taxon>Apilactobacillus</taxon>
    </lineage>
</organism>
<protein>
    <recommendedName>
        <fullName evidence="9">Beta-ketoacyl-[acyl-carrier-protein] synthase III</fullName>
        <shortName evidence="9">Beta-ketoacyl-ACP synthase III</shortName>
        <shortName evidence="9">KAS III</shortName>
        <ecNumber evidence="9">2.3.1.180</ecNumber>
    </recommendedName>
    <alternativeName>
        <fullName evidence="9">3-oxoacyl-[acyl-carrier-protein] synthase 3</fullName>
    </alternativeName>
    <alternativeName>
        <fullName evidence="9">3-oxoacyl-[acyl-carrier-protein] synthase III</fullName>
    </alternativeName>
</protein>
<comment type="domain">
    <text evidence="9">The last Arg residue of the ACP-binding site is essential for the weak association between ACP/AcpP and FabH.</text>
</comment>
<dbReference type="EMBL" id="CP032626">
    <property type="protein sequence ID" value="AYF92208.1"/>
    <property type="molecule type" value="Genomic_DNA"/>
</dbReference>
<evidence type="ECO:0000256" key="4">
    <source>
        <dbReference type="ARBA" id="ARBA00022679"/>
    </source>
</evidence>
<gene>
    <name evidence="9" type="primary">fabH</name>
    <name evidence="12" type="ORF">D7I45_01230</name>
</gene>
<dbReference type="InterPro" id="IPR013747">
    <property type="entry name" value="ACP_syn_III_C"/>
</dbReference>